<sequence>MLKTDSGLLSTDLDKVVKPNVVFLQQCGLGACDIAKLCICVPRMLTTNPERVRAMVACAERLGMPRGSGMFRQTLQPVAFLSEEKIATKLDYLKKTFRWSDAQVSIAARKYPSLLRTSSGALQQRSQFLLWEVGVEPAYIAHRPIILGYSMEGRLRPRYSVIQFLKANGLLGQYRDYYSIVMLSEKVFVEKFICPHKEAAPHLTEDYATACKGEMPSNFGIASENW</sequence>
<dbReference type="GO" id="GO:0009658">
    <property type="term" value="P:chloroplast organization"/>
    <property type="evidence" value="ECO:0000318"/>
    <property type="project" value="GO_Central"/>
</dbReference>
<dbReference type="Gramene" id="TraesWEE_scaffold_054765_01G000300.1">
    <property type="protein sequence ID" value="TraesWEE_scaffold_054765_01G000300.1"/>
    <property type="gene ID" value="TraesWEE_scaffold_054765_01G000300"/>
</dbReference>
<keyword evidence="5" id="KW-1185">Reference proteome</keyword>
<keyword evidence="2" id="KW-0804">Transcription</keyword>
<dbReference type="FunFam" id="1.25.70.10:FF:000001">
    <property type="entry name" value="Mitochondrial transcription termination factor-like"/>
    <property type="match status" value="1"/>
</dbReference>
<keyword evidence="2" id="KW-0806">Transcription termination</keyword>
<organism evidence="4">
    <name type="scientific">Triticum aestivum</name>
    <name type="common">Wheat</name>
    <dbReference type="NCBI Taxonomy" id="4565"/>
    <lineage>
        <taxon>Eukaryota</taxon>
        <taxon>Viridiplantae</taxon>
        <taxon>Streptophyta</taxon>
        <taxon>Embryophyta</taxon>
        <taxon>Tracheophyta</taxon>
        <taxon>Spermatophyta</taxon>
        <taxon>Magnoliopsida</taxon>
        <taxon>Liliopsida</taxon>
        <taxon>Poales</taxon>
        <taxon>Poaceae</taxon>
        <taxon>BOP clade</taxon>
        <taxon>Pooideae</taxon>
        <taxon>Triticodae</taxon>
        <taxon>Triticeae</taxon>
        <taxon>Triticinae</taxon>
        <taxon>Triticum</taxon>
    </lineage>
</organism>
<evidence type="ECO:0000256" key="3">
    <source>
        <dbReference type="ARBA" id="ARBA00022946"/>
    </source>
</evidence>
<dbReference type="Proteomes" id="UP000019116">
    <property type="component" value="Chromosome 6B"/>
</dbReference>
<evidence type="ECO:0000256" key="1">
    <source>
        <dbReference type="ARBA" id="ARBA00007692"/>
    </source>
</evidence>
<dbReference type="SMART" id="SM00733">
    <property type="entry name" value="Mterf"/>
    <property type="match status" value="4"/>
</dbReference>
<evidence type="ECO:0000313" key="4">
    <source>
        <dbReference type="EnsemblPlants" id="TraesCS6B02G045300.1.cds1"/>
    </source>
</evidence>
<dbReference type="PROSITE" id="PS51257">
    <property type="entry name" value="PROKAR_LIPOPROTEIN"/>
    <property type="match status" value="1"/>
</dbReference>
<dbReference type="GO" id="GO:0009507">
    <property type="term" value="C:chloroplast"/>
    <property type="evidence" value="ECO:0000318"/>
    <property type="project" value="GO_Central"/>
</dbReference>
<comment type="similarity">
    <text evidence="1">Belongs to the mTERF family.</text>
</comment>
<evidence type="ECO:0000256" key="2">
    <source>
        <dbReference type="ARBA" id="ARBA00022472"/>
    </source>
</evidence>
<protein>
    <submittedName>
        <fullName evidence="4">Uncharacterized protein</fullName>
    </submittedName>
</protein>
<name>A0A3B6PFA3_WHEAT</name>
<dbReference type="PANTHER" id="PTHR13068">
    <property type="entry name" value="CGI-12 PROTEIN-RELATED"/>
    <property type="match status" value="1"/>
</dbReference>
<dbReference type="InterPro" id="IPR003690">
    <property type="entry name" value="MTERF"/>
</dbReference>
<dbReference type="GO" id="GO:0003676">
    <property type="term" value="F:nucleic acid binding"/>
    <property type="evidence" value="ECO:0007669"/>
    <property type="project" value="InterPro"/>
</dbReference>
<dbReference type="OMA" id="SQFLLWE"/>
<dbReference type="GO" id="GO:0006353">
    <property type="term" value="P:DNA-templated transcription termination"/>
    <property type="evidence" value="ECO:0007669"/>
    <property type="project" value="UniProtKB-KW"/>
</dbReference>
<accession>A0A3B6PFA3</accession>
<proteinExistence type="inferred from homology"/>
<dbReference type="InterPro" id="IPR038538">
    <property type="entry name" value="MTERF_sf"/>
</dbReference>
<dbReference type="AlphaFoldDB" id="A0A3B6PFA3"/>
<keyword evidence="2" id="KW-0805">Transcription regulation</keyword>
<dbReference type="Gramene" id="TraesCS6B02G045300.1">
    <property type="protein sequence ID" value="TraesCS6B02G045300.1.cds1"/>
    <property type="gene ID" value="TraesCS6B02G045300"/>
</dbReference>
<reference evidence="4" key="1">
    <citation type="submission" date="2018-08" db="EMBL/GenBank/DDBJ databases">
        <authorList>
            <person name="Rossello M."/>
        </authorList>
    </citation>
    <scope>NUCLEOTIDE SEQUENCE [LARGE SCALE GENOMIC DNA]</scope>
    <source>
        <strain evidence="4">cv. Chinese Spring</strain>
    </source>
</reference>
<evidence type="ECO:0000313" key="5">
    <source>
        <dbReference type="Proteomes" id="UP000019116"/>
    </source>
</evidence>
<dbReference type="Gene3D" id="1.25.70.10">
    <property type="entry name" value="Transcription termination factor 3, mitochondrial"/>
    <property type="match status" value="1"/>
</dbReference>
<dbReference type="Pfam" id="PF02536">
    <property type="entry name" value="mTERF"/>
    <property type="match status" value="1"/>
</dbReference>
<keyword evidence="3" id="KW-0809">Transit peptide</keyword>
<dbReference type="STRING" id="4565.A0A3B6PFA3"/>
<dbReference type="EnsemblPlants" id="TraesCS6B02G045300.1">
    <property type="protein sequence ID" value="TraesCS6B02G045300.1.cds1"/>
    <property type="gene ID" value="TraesCS6B02G045300"/>
</dbReference>
<dbReference type="PANTHER" id="PTHR13068:SF148">
    <property type="entry name" value="PORR DOMAIN-CONTAINING PROTEIN"/>
    <property type="match status" value="1"/>
</dbReference>
<dbReference type="Gramene" id="TraesCS6B03G0104400.1">
    <property type="protein sequence ID" value="TraesCS6B03G0104400.1.CDS1"/>
    <property type="gene ID" value="TraesCS6B03G0104400"/>
</dbReference>
<dbReference type="SMR" id="A0A3B6PFA3"/>
<dbReference type="PaxDb" id="4565-Traes_6BS_4E6E57FEB.1"/>
<dbReference type="OrthoDB" id="637682at2759"/>
<reference evidence="4" key="2">
    <citation type="submission" date="2018-10" db="UniProtKB">
        <authorList>
            <consortium name="EnsemblPlants"/>
        </authorList>
    </citation>
    <scope>IDENTIFICATION</scope>
</reference>